<keyword evidence="1" id="KW-0677">Repeat</keyword>
<organism evidence="3 4">
    <name type="scientific">Lentzea waywayandensis</name>
    <dbReference type="NCBI Taxonomy" id="84724"/>
    <lineage>
        <taxon>Bacteria</taxon>
        <taxon>Bacillati</taxon>
        <taxon>Actinomycetota</taxon>
        <taxon>Actinomycetes</taxon>
        <taxon>Pseudonocardiales</taxon>
        <taxon>Pseudonocardiaceae</taxon>
        <taxon>Lentzea</taxon>
    </lineage>
</organism>
<dbReference type="Gene3D" id="1.10.260.40">
    <property type="entry name" value="lambda repressor-like DNA-binding domains"/>
    <property type="match status" value="1"/>
</dbReference>
<dbReference type="InterPro" id="IPR027417">
    <property type="entry name" value="P-loop_NTPase"/>
</dbReference>
<keyword evidence="4" id="KW-1185">Reference proteome</keyword>
<dbReference type="SUPFAM" id="SSF48452">
    <property type="entry name" value="TPR-like"/>
    <property type="match status" value="1"/>
</dbReference>
<dbReference type="InterPro" id="IPR010982">
    <property type="entry name" value="Lambda_DNA-bd_dom_sf"/>
</dbReference>
<dbReference type="InterPro" id="IPR011990">
    <property type="entry name" value="TPR-like_helical_dom_sf"/>
</dbReference>
<dbReference type="CDD" id="cd00093">
    <property type="entry name" value="HTH_XRE"/>
    <property type="match status" value="1"/>
</dbReference>
<dbReference type="OrthoDB" id="4326794at2"/>
<dbReference type="SUPFAM" id="SSF52540">
    <property type="entry name" value="P-loop containing nucleoside triphosphate hydrolases"/>
    <property type="match status" value="1"/>
</dbReference>
<protein>
    <submittedName>
        <fullName evidence="3">Helix-turn-helix domain-containing protein</fullName>
    </submittedName>
</protein>
<evidence type="ECO:0000313" key="3">
    <source>
        <dbReference type="EMBL" id="SFR18217.1"/>
    </source>
</evidence>
<evidence type="ECO:0000259" key="2">
    <source>
        <dbReference type="PROSITE" id="PS50943"/>
    </source>
</evidence>
<dbReference type="Gene3D" id="1.10.8.430">
    <property type="entry name" value="Helical domain of apoptotic protease-activating factors"/>
    <property type="match status" value="1"/>
</dbReference>
<dbReference type="Proteomes" id="UP000198583">
    <property type="component" value="Unassembled WGS sequence"/>
</dbReference>
<dbReference type="Gene3D" id="1.25.40.10">
    <property type="entry name" value="Tetratricopeptide repeat domain"/>
    <property type="match status" value="1"/>
</dbReference>
<dbReference type="Pfam" id="PF00931">
    <property type="entry name" value="NB-ARC"/>
    <property type="match status" value="1"/>
</dbReference>
<dbReference type="InterPro" id="IPR042197">
    <property type="entry name" value="Apaf_helical"/>
</dbReference>
<dbReference type="RefSeq" id="WP_093595568.1">
    <property type="nucleotide sequence ID" value="NZ_FOYL01000004.1"/>
</dbReference>
<feature type="domain" description="HTH cro/C1-type" evidence="2">
    <location>
        <begin position="9"/>
        <end position="64"/>
    </location>
</feature>
<name>A0A1I6EKQ9_9PSEU</name>
<dbReference type="GO" id="GO:0003677">
    <property type="term" value="F:DNA binding"/>
    <property type="evidence" value="ECO:0007669"/>
    <property type="project" value="InterPro"/>
</dbReference>
<dbReference type="InterPro" id="IPR036388">
    <property type="entry name" value="WH-like_DNA-bd_sf"/>
</dbReference>
<accession>A0A1I6EKQ9</accession>
<dbReference type="PRINTS" id="PR00364">
    <property type="entry name" value="DISEASERSIST"/>
</dbReference>
<dbReference type="InterPro" id="IPR001387">
    <property type="entry name" value="Cro/C1-type_HTH"/>
</dbReference>
<reference evidence="4" key="1">
    <citation type="submission" date="2016-10" db="EMBL/GenBank/DDBJ databases">
        <authorList>
            <person name="Varghese N."/>
            <person name="Submissions S."/>
        </authorList>
    </citation>
    <scope>NUCLEOTIDE SEQUENCE [LARGE SCALE GENOMIC DNA]</scope>
    <source>
        <strain evidence="4">DSM 44232</strain>
    </source>
</reference>
<dbReference type="Gene3D" id="1.10.10.10">
    <property type="entry name" value="Winged helix-like DNA-binding domain superfamily/Winged helix DNA-binding domain"/>
    <property type="match status" value="1"/>
</dbReference>
<dbReference type="SMART" id="SM00530">
    <property type="entry name" value="HTH_XRE"/>
    <property type="match status" value="1"/>
</dbReference>
<dbReference type="SUPFAM" id="SSF47413">
    <property type="entry name" value="lambda repressor-like DNA-binding domains"/>
    <property type="match status" value="1"/>
</dbReference>
<dbReference type="AlphaFoldDB" id="A0A1I6EKQ9"/>
<dbReference type="PROSITE" id="PS50943">
    <property type="entry name" value="HTH_CROC1"/>
    <property type="match status" value="1"/>
</dbReference>
<proteinExistence type="predicted"/>
<evidence type="ECO:0000256" key="1">
    <source>
        <dbReference type="ARBA" id="ARBA00022737"/>
    </source>
</evidence>
<dbReference type="PANTHER" id="PTHR47691">
    <property type="entry name" value="REGULATOR-RELATED"/>
    <property type="match status" value="1"/>
</dbReference>
<dbReference type="InterPro" id="IPR002182">
    <property type="entry name" value="NB-ARC"/>
</dbReference>
<evidence type="ECO:0000313" key="4">
    <source>
        <dbReference type="Proteomes" id="UP000198583"/>
    </source>
</evidence>
<dbReference type="EMBL" id="FOYL01000004">
    <property type="protein sequence ID" value="SFR18217.1"/>
    <property type="molecule type" value="Genomic_DNA"/>
</dbReference>
<dbReference type="Pfam" id="PF13560">
    <property type="entry name" value="HTH_31"/>
    <property type="match status" value="1"/>
</dbReference>
<dbReference type="Gene3D" id="3.40.50.300">
    <property type="entry name" value="P-loop containing nucleotide triphosphate hydrolases"/>
    <property type="match status" value="1"/>
</dbReference>
<dbReference type="GO" id="GO:0043531">
    <property type="term" value="F:ADP binding"/>
    <property type="evidence" value="ECO:0007669"/>
    <property type="project" value="InterPro"/>
</dbReference>
<gene>
    <name evidence="3" type="ORF">SAMN04488564_104743</name>
</gene>
<sequence length="706" mass="75329">MDSALGILLRHHRIAVGLTQEALAEKAGLSGQAIGSLERGDRRHPHRATVLRLAEALGLCADERAEFAAAAARTPRPRSAPCAPVRQLPAAPVRFSGREAEVAELTGLVERSGVVVVAGMAGVGKTSLALHVAHRVGDLFPDGQLYLDLRASLAPQDALGQLLRALGRPDHGGTLAETAARFRSALAGRRVLLVFDDAATVGQIQPLLPGTVGCAAVVTSRRAMDTLPQAHHLRLDVLPEREALDLLAAYAGPERTGADPASAVQVVEQCGRLPLAVHLAGARLASRPAWPLAHLARRLAVRRLDELDRDDAGIRASFAVSVDQLDAADQSAFTLFGVFEDVSLPVAARLLDVDGLAAELVLERLADLHLVQATTPGRYRMHDLVRTYAREQPADPEALGRVADLFVAVAWRSVALAVPHSFRGTWAGPAWAAGAPDFTTAAAAFAWLDEHRPHLLGLCRTPGVPARALVRLAIGLFPYYLGRGHRADWAELCGLALPAASDPLTRAIVEMDLGVALRDVGHLRRALASFRELGDTNGVAVCLTNLSEVMETVETGEESLAVARELGLKCVEAAVLEHLGSAYGKSGDHEREFRCYQDSLRLSSLEGDDRACAGVLHRIGALHRRCGRAEDAATALARSMHLFREGGDPTGEAACLEELGLVHLLRRDRAAAAETLRRGLGIAERHGDLRRQASLRQHLAECGGSS</sequence>
<dbReference type="STRING" id="84724.SAMN04488564_104743"/>
<dbReference type="PANTHER" id="PTHR47691:SF3">
    <property type="entry name" value="HTH-TYPE TRANSCRIPTIONAL REGULATOR RV0890C-RELATED"/>
    <property type="match status" value="1"/>
</dbReference>